<dbReference type="InterPro" id="IPR036291">
    <property type="entry name" value="NAD(P)-bd_dom_sf"/>
</dbReference>
<dbReference type="InterPro" id="IPR002347">
    <property type="entry name" value="SDR_fam"/>
</dbReference>
<sequence>MPRTYLVTGAASGIGRATADLLRARGHTVIGADLKDSDIAADLASAEGRAELVARTAELTDGRLDAVIACAGIARFEPRTVQVNHFGAVATLEGLRPILAAGSAPRALVIGSIDAVHPTDAATVEAALAGDEEAAVAAAQAAVDRGEGHLAYSSSKAAISRWVRRAAVTADWAGAGIPLNAVGPGVVLTPMTRPLLDDPETRPLVEQSVPMPLHGHATPEDLAPLIAWLTSPENTLVTGQIVFADGGADAVLRGDGAW</sequence>
<keyword evidence="4" id="KW-1185">Reference proteome</keyword>
<dbReference type="Pfam" id="PF13561">
    <property type="entry name" value="adh_short_C2"/>
    <property type="match status" value="1"/>
</dbReference>
<dbReference type="PRINTS" id="PR00081">
    <property type="entry name" value="GDHRDH"/>
</dbReference>
<evidence type="ECO:0000313" key="4">
    <source>
        <dbReference type="Proteomes" id="UP001237105"/>
    </source>
</evidence>
<gene>
    <name evidence="3" type="ORF">QIT00_11050</name>
</gene>
<dbReference type="Pfam" id="PF00106">
    <property type="entry name" value="adh_short"/>
    <property type="match status" value="1"/>
</dbReference>
<evidence type="ECO:0000313" key="3">
    <source>
        <dbReference type="EMBL" id="MDI3419095.1"/>
    </source>
</evidence>
<reference evidence="3 4" key="1">
    <citation type="submission" date="2023-05" db="EMBL/GenBank/DDBJ databases">
        <title>Draft genome sequence of Streptomyces sp. B-S-A12 isolated from a cave soil in Thailand.</title>
        <authorList>
            <person name="Chamroensaksri N."/>
            <person name="Muangham S."/>
        </authorList>
    </citation>
    <scope>NUCLEOTIDE SEQUENCE [LARGE SCALE GENOMIC DNA]</scope>
    <source>
        <strain evidence="3 4">B-S-A12</strain>
    </source>
</reference>
<accession>A0ABT6SV46</accession>
<keyword evidence="2" id="KW-0560">Oxidoreductase</keyword>
<name>A0ABT6SV46_9ACTN</name>
<evidence type="ECO:0000256" key="1">
    <source>
        <dbReference type="ARBA" id="ARBA00006484"/>
    </source>
</evidence>
<dbReference type="RefSeq" id="WP_282535007.1">
    <property type="nucleotide sequence ID" value="NZ_JASCIS010000009.1"/>
</dbReference>
<protein>
    <submittedName>
        <fullName evidence="3">SDR family oxidoreductase</fullName>
    </submittedName>
</protein>
<comment type="similarity">
    <text evidence="1">Belongs to the short-chain dehydrogenases/reductases (SDR) family.</text>
</comment>
<dbReference type="Proteomes" id="UP001237105">
    <property type="component" value="Unassembled WGS sequence"/>
</dbReference>
<proteinExistence type="inferred from homology"/>
<dbReference type="PANTHER" id="PTHR24321">
    <property type="entry name" value="DEHYDROGENASES, SHORT CHAIN"/>
    <property type="match status" value="1"/>
</dbReference>
<organism evidence="3 4">
    <name type="scientific">Streptomyces luteolus</name>
    <dbReference type="NCBI Taxonomy" id="3043615"/>
    <lineage>
        <taxon>Bacteria</taxon>
        <taxon>Bacillati</taxon>
        <taxon>Actinomycetota</taxon>
        <taxon>Actinomycetes</taxon>
        <taxon>Kitasatosporales</taxon>
        <taxon>Streptomycetaceae</taxon>
        <taxon>Streptomyces</taxon>
    </lineage>
</organism>
<evidence type="ECO:0000256" key="2">
    <source>
        <dbReference type="ARBA" id="ARBA00023002"/>
    </source>
</evidence>
<comment type="caution">
    <text evidence="3">The sequence shown here is derived from an EMBL/GenBank/DDBJ whole genome shotgun (WGS) entry which is preliminary data.</text>
</comment>
<dbReference type="EMBL" id="JASCIS010000009">
    <property type="protein sequence ID" value="MDI3419095.1"/>
    <property type="molecule type" value="Genomic_DNA"/>
</dbReference>
<dbReference type="Gene3D" id="3.40.50.720">
    <property type="entry name" value="NAD(P)-binding Rossmann-like Domain"/>
    <property type="match status" value="1"/>
</dbReference>
<dbReference type="SUPFAM" id="SSF51735">
    <property type="entry name" value="NAD(P)-binding Rossmann-fold domains"/>
    <property type="match status" value="1"/>
</dbReference>
<dbReference type="PANTHER" id="PTHR24321:SF8">
    <property type="entry name" value="ESTRADIOL 17-BETA-DEHYDROGENASE 8-RELATED"/>
    <property type="match status" value="1"/>
</dbReference>